<keyword evidence="2" id="KW-1185">Reference proteome</keyword>
<reference evidence="1 2" key="1">
    <citation type="journal article" date="2019" name="Environ. Microbiol.">
        <title>The phytopathogenic nature of Dickeya aquatica 174/2 and the dynamic early evolution of Dickeya pathogenicity.</title>
        <authorList>
            <person name="Duprey A."/>
            <person name="Taib N."/>
            <person name="Leonard S."/>
            <person name="Garin T."/>
            <person name="Flandrois J.P."/>
            <person name="Nasser W."/>
            <person name="Brochier-Armanet C."/>
            <person name="Reverchon S."/>
        </authorList>
    </citation>
    <scope>NUCLEOTIDE SEQUENCE [LARGE SCALE GENOMIC DNA]</scope>
    <source>
        <strain evidence="1 2">NCPPB 569</strain>
    </source>
</reference>
<protein>
    <submittedName>
        <fullName evidence="1">Uncharacterized protein</fullName>
    </submittedName>
</protein>
<accession>A0A5B8HMM0</accession>
<sequence length="67" mass="7702">MISTRILSIKKPAISGLQDRHVRNGYALSLHPQQGEAPPTSMIFQEQGCYRHRHYPRLALFLNLRTS</sequence>
<name>A0A5B8HMM0_9GAMM</name>
<evidence type="ECO:0000313" key="1">
    <source>
        <dbReference type="EMBL" id="QDX30116.1"/>
    </source>
</evidence>
<gene>
    <name evidence="1" type="ORF">Dpoa569_0001980</name>
</gene>
<dbReference type="KEGG" id="dic:Dpoa569_0001980"/>
<dbReference type="AlphaFoldDB" id="A0A5B8HMM0"/>
<evidence type="ECO:0000313" key="2">
    <source>
        <dbReference type="Proteomes" id="UP000320591"/>
    </source>
</evidence>
<dbReference type="EMBL" id="CP042220">
    <property type="protein sequence ID" value="QDX30116.1"/>
    <property type="molecule type" value="Genomic_DNA"/>
</dbReference>
<organism evidence="1 2">
    <name type="scientific">Dickeya poaceiphila</name>
    <dbReference type="NCBI Taxonomy" id="568768"/>
    <lineage>
        <taxon>Bacteria</taxon>
        <taxon>Pseudomonadati</taxon>
        <taxon>Pseudomonadota</taxon>
        <taxon>Gammaproteobacteria</taxon>
        <taxon>Enterobacterales</taxon>
        <taxon>Pectobacteriaceae</taxon>
        <taxon>Dickeya</taxon>
    </lineage>
</organism>
<dbReference type="Proteomes" id="UP000320591">
    <property type="component" value="Chromosome"/>
</dbReference>
<proteinExistence type="predicted"/>